<evidence type="ECO:0000256" key="4">
    <source>
        <dbReference type="SAM" id="MobiDB-lite"/>
    </source>
</evidence>
<dbReference type="PANTHER" id="PTHR31437">
    <property type="entry name" value="SREK1IP1 FAMILY MEMBER"/>
    <property type="match status" value="1"/>
</dbReference>
<feature type="compositionally biased region" description="Basic residues" evidence="4">
    <location>
        <begin position="194"/>
        <end position="203"/>
    </location>
</feature>
<feature type="compositionally biased region" description="Basic and acidic residues" evidence="4">
    <location>
        <begin position="106"/>
        <end position="116"/>
    </location>
</feature>
<sequence length="347" mass="39150">MDDKRGKNQSSVSLSCDSFRSDLVVRFFRMPATAGRVRMPANNRVHSSAALQTHGIWQSAIGYDPYAPTAKEEPKTTQQKSDDPENSYASFQGLLALAHITGSNNDEARGSWRSESEDSDVDSEIEKIIAERYGKKKKGSGSSSSVKKKKKKRDESESESDSGDRKRRRRSKKRRTHKRRSVSESEEEEEDGRSKRRKERRGRKRDDDDSDESYDEDRRSVKRKRRRRGERRSRRNRSDDSDSSEDDASGRRQKRRNKVAASSDSDVSGDDEDSRVGRGSSKRAGNPITGRVEVYQATPMVAGAAVAAAAIAGRYGIHSWQAFKARPIVPRMRKFYEGGFQAAMTQA</sequence>
<keyword evidence="1" id="KW-0479">Metal-binding</keyword>
<dbReference type="Proteomes" id="UP000824890">
    <property type="component" value="Unassembled WGS sequence"/>
</dbReference>
<organism evidence="5 6">
    <name type="scientific">Brassica napus</name>
    <name type="common">Rape</name>
    <dbReference type="NCBI Taxonomy" id="3708"/>
    <lineage>
        <taxon>Eukaryota</taxon>
        <taxon>Viridiplantae</taxon>
        <taxon>Streptophyta</taxon>
        <taxon>Embryophyta</taxon>
        <taxon>Tracheophyta</taxon>
        <taxon>Spermatophyta</taxon>
        <taxon>Magnoliopsida</taxon>
        <taxon>eudicotyledons</taxon>
        <taxon>Gunneridae</taxon>
        <taxon>Pentapetalae</taxon>
        <taxon>rosids</taxon>
        <taxon>malvids</taxon>
        <taxon>Brassicales</taxon>
        <taxon>Brassicaceae</taxon>
        <taxon>Brassiceae</taxon>
        <taxon>Brassica</taxon>
    </lineage>
</organism>
<keyword evidence="3" id="KW-0862">Zinc</keyword>
<reference evidence="5 6" key="1">
    <citation type="submission" date="2021-05" db="EMBL/GenBank/DDBJ databases">
        <title>Genome Assembly of Synthetic Allotetraploid Brassica napus Reveals Homoeologous Exchanges between Subgenomes.</title>
        <authorList>
            <person name="Davis J.T."/>
        </authorList>
    </citation>
    <scope>NUCLEOTIDE SEQUENCE [LARGE SCALE GENOMIC DNA]</scope>
    <source>
        <strain evidence="6">cv. Da-Ae</strain>
        <tissue evidence="5">Seedling</tissue>
    </source>
</reference>
<accession>A0ABQ8BPC4</accession>
<proteinExistence type="predicted"/>
<evidence type="ECO:0000256" key="1">
    <source>
        <dbReference type="ARBA" id="ARBA00022723"/>
    </source>
</evidence>
<dbReference type="PANTHER" id="PTHR31437:SF1">
    <property type="entry name" value="PROTEIN SREK1IP1"/>
    <property type="match status" value="1"/>
</dbReference>
<keyword evidence="2" id="KW-0863">Zinc-finger</keyword>
<evidence type="ECO:0000256" key="2">
    <source>
        <dbReference type="ARBA" id="ARBA00022771"/>
    </source>
</evidence>
<keyword evidence="6" id="KW-1185">Reference proteome</keyword>
<evidence type="ECO:0000313" key="6">
    <source>
        <dbReference type="Proteomes" id="UP000824890"/>
    </source>
</evidence>
<name>A0ABQ8BPC4_BRANA</name>
<evidence type="ECO:0000256" key="3">
    <source>
        <dbReference type="ARBA" id="ARBA00022833"/>
    </source>
</evidence>
<feature type="region of interest" description="Disordered" evidence="4">
    <location>
        <begin position="66"/>
        <end position="87"/>
    </location>
</feature>
<feature type="region of interest" description="Disordered" evidence="4">
    <location>
        <begin position="104"/>
        <end position="290"/>
    </location>
</feature>
<gene>
    <name evidence="5" type="ORF">HID58_038441</name>
</gene>
<comment type="caution">
    <text evidence="5">The sequence shown here is derived from an EMBL/GenBank/DDBJ whole genome shotgun (WGS) entry which is preliminary data.</text>
</comment>
<feature type="compositionally biased region" description="Basic residues" evidence="4">
    <location>
        <begin position="165"/>
        <end position="180"/>
    </location>
</feature>
<feature type="compositionally biased region" description="Basic residues" evidence="4">
    <location>
        <begin position="220"/>
        <end position="235"/>
    </location>
</feature>
<dbReference type="EMBL" id="JAGKQM010000010">
    <property type="protein sequence ID" value="KAH0906614.1"/>
    <property type="molecule type" value="Genomic_DNA"/>
</dbReference>
<evidence type="ECO:0000313" key="5">
    <source>
        <dbReference type="EMBL" id="KAH0906614.1"/>
    </source>
</evidence>
<protein>
    <submittedName>
        <fullName evidence="5">Uncharacterized protein</fullName>
    </submittedName>
</protein>
<feature type="compositionally biased region" description="Basic and acidic residues" evidence="4">
    <location>
        <begin position="124"/>
        <end position="133"/>
    </location>
</feature>
<feature type="compositionally biased region" description="Basic and acidic residues" evidence="4">
    <location>
        <begin position="70"/>
        <end position="83"/>
    </location>
</feature>